<dbReference type="EMBL" id="JAQHRD010000001">
    <property type="protein sequence ID" value="KAJ6446708.1"/>
    <property type="molecule type" value="Genomic_DNA"/>
</dbReference>
<evidence type="ECO:0000313" key="2">
    <source>
        <dbReference type="EMBL" id="KAJ6446708.1"/>
    </source>
</evidence>
<feature type="signal peptide" evidence="1">
    <location>
        <begin position="1"/>
        <end position="17"/>
    </location>
</feature>
<feature type="chain" id="PRO_5044313782" evidence="1">
    <location>
        <begin position="18"/>
        <end position="102"/>
    </location>
</feature>
<protein>
    <submittedName>
        <fullName evidence="2">Uncharacterized protein</fullName>
    </submittedName>
</protein>
<accession>A0AB34G611</accession>
<sequence length="102" mass="10314">MFKSLATLALAVAGAAAKGCNVNVYDSNDCTGELVSYSSHKCSVDQTCGAQTGGSLRLQCFDGCNGNLIVSDNSQCSAGSVYAAGDCVPIAGNTGAHNRVIF</sequence>
<reference evidence="2" key="1">
    <citation type="submission" date="2023-01" db="EMBL/GenBank/DDBJ databases">
        <title>The growth and conidiation of Purpureocillium lavendulum are regulated by nitrogen source and histone H3K14 acetylation.</title>
        <authorList>
            <person name="Tang P."/>
            <person name="Han J."/>
            <person name="Zhang C."/>
            <person name="Tang P."/>
            <person name="Qi F."/>
            <person name="Zhang K."/>
            <person name="Liang L."/>
        </authorList>
    </citation>
    <scope>NUCLEOTIDE SEQUENCE</scope>
    <source>
        <strain evidence="2">YMF1.00683</strain>
    </source>
</reference>
<name>A0AB34G611_9HYPO</name>
<organism evidence="2 3">
    <name type="scientific">Purpureocillium lavendulum</name>
    <dbReference type="NCBI Taxonomy" id="1247861"/>
    <lineage>
        <taxon>Eukaryota</taxon>
        <taxon>Fungi</taxon>
        <taxon>Dikarya</taxon>
        <taxon>Ascomycota</taxon>
        <taxon>Pezizomycotina</taxon>
        <taxon>Sordariomycetes</taxon>
        <taxon>Hypocreomycetidae</taxon>
        <taxon>Hypocreales</taxon>
        <taxon>Ophiocordycipitaceae</taxon>
        <taxon>Purpureocillium</taxon>
    </lineage>
</organism>
<keyword evidence="1" id="KW-0732">Signal</keyword>
<evidence type="ECO:0000256" key="1">
    <source>
        <dbReference type="SAM" id="SignalP"/>
    </source>
</evidence>
<dbReference type="AlphaFoldDB" id="A0AB34G611"/>
<dbReference type="Proteomes" id="UP001163105">
    <property type="component" value="Unassembled WGS sequence"/>
</dbReference>
<proteinExistence type="predicted"/>
<evidence type="ECO:0000313" key="3">
    <source>
        <dbReference type="Proteomes" id="UP001163105"/>
    </source>
</evidence>
<gene>
    <name evidence="2" type="ORF">O9K51_01481</name>
</gene>
<comment type="caution">
    <text evidence="2">The sequence shown here is derived from an EMBL/GenBank/DDBJ whole genome shotgun (WGS) entry which is preliminary data.</text>
</comment>
<keyword evidence="3" id="KW-1185">Reference proteome</keyword>